<name>A0A0F9LL67_9ZZZZ</name>
<reference evidence="1" key="1">
    <citation type="journal article" date="2015" name="Nature">
        <title>Complex archaea that bridge the gap between prokaryotes and eukaryotes.</title>
        <authorList>
            <person name="Spang A."/>
            <person name="Saw J.H."/>
            <person name="Jorgensen S.L."/>
            <person name="Zaremba-Niedzwiedzka K."/>
            <person name="Martijn J."/>
            <person name="Lind A.E."/>
            <person name="van Eijk R."/>
            <person name="Schleper C."/>
            <person name="Guy L."/>
            <person name="Ettema T.J."/>
        </authorList>
    </citation>
    <scope>NUCLEOTIDE SEQUENCE</scope>
</reference>
<sequence>MFWDATLDKWVHTEVSELFWDDEFKRLGINQPVPTSTLDVNETGTFKRILAGGVTE</sequence>
<gene>
    <name evidence="1" type="ORF">LCGC14_1567710</name>
</gene>
<organism evidence="1">
    <name type="scientific">marine sediment metagenome</name>
    <dbReference type="NCBI Taxonomy" id="412755"/>
    <lineage>
        <taxon>unclassified sequences</taxon>
        <taxon>metagenomes</taxon>
        <taxon>ecological metagenomes</taxon>
    </lineage>
</organism>
<proteinExistence type="predicted"/>
<dbReference type="EMBL" id="LAZR01012183">
    <property type="protein sequence ID" value="KKM28140.1"/>
    <property type="molecule type" value="Genomic_DNA"/>
</dbReference>
<protein>
    <submittedName>
        <fullName evidence="1">Uncharacterized protein</fullName>
    </submittedName>
</protein>
<evidence type="ECO:0000313" key="1">
    <source>
        <dbReference type="EMBL" id="KKM28140.1"/>
    </source>
</evidence>
<dbReference type="AlphaFoldDB" id="A0A0F9LL67"/>
<comment type="caution">
    <text evidence="1">The sequence shown here is derived from an EMBL/GenBank/DDBJ whole genome shotgun (WGS) entry which is preliminary data.</text>
</comment>
<accession>A0A0F9LL67</accession>